<name>A0A9W9A6C2_9AGAR</name>
<evidence type="ECO:0000256" key="4">
    <source>
        <dbReference type="SAM" id="SignalP"/>
    </source>
</evidence>
<evidence type="ECO:0000313" key="7">
    <source>
        <dbReference type="Proteomes" id="UP001150266"/>
    </source>
</evidence>
<feature type="compositionally biased region" description="Basic and acidic residues" evidence="3">
    <location>
        <begin position="620"/>
        <end position="648"/>
    </location>
</feature>
<accession>A0A9W9A6C2</accession>
<dbReference type="GO" id="GO:1990130">
    <property type="term" value="C:GATOR1 complex"/>
    <property type="evidence" value="ECO:0007669"/>
    <property type="project" value="TreeGrafter"/>
</dbReference>
<proteinExistence type="inferred from homology"/>
<feature type="signal peptide" evidence="4">
    <location>
        <begin position="1"/>
        <end position="17"/>
    </location>
</feature>
<feature type="compositionally biased region" description="Basic and acidic residues" evidence="3">
    <location>
        <begin position="162"/>
        <end position="180"/>
    </location>
</feature>
<feature type="compositionally biased region" description="Basic and acidic residues" evidence="3">
    <location>
        <begin position="57"/>
        <end position="76"/>
    </location>
</feature>
<feature type="compositionally biased region" description="Low complexity" evidence="3">
    <location>
        <begin position="500"/>
        <end position="525"/>
    </location>
</feature>
<keyword evidence="2" id="KW-0469">Meiosis</keyword>
<dbReference type="AlphaFoldDB" id="A0A9W9A6C2"/>
<keyword evidence="7" id="KW-1185">Reference proteome</keyword>
<feature type="domain" description="GATOR1 complex protein NPRL3 C-terminal HTH" evidence="5">
    <location>
        <begin position="829"/>
        <end position="889"/>
    </location>
</feature>
<protein>
    <recommendedName>
        <fullName evidence="2">Nitrogen permease regulator 3</fullName>
    </recommendedName>
    <alternativeName>
        <fullName evidence="2">Required for meiotic nuclear division protein 11</fullName>
    </alternativeName>
</protein>
<feature type="region of interest" description="Disordered" evidence="3">
    <location>
        <begin position="606"/>
        <end position="675"/>
    </location>
</feature>
<dbReference type="Proteomes" id="UP001150266">
    <property type="component" value="Unassembled WGS sequence"/>
</dbReference>
<sequence length="896" mass="99779">MAETLLAILLVNSSAKGSTLVYHWPPDPVVPPRLRRALPVDFLASQPPPAVSQGQKSDIDPSYRWERPNSSNRDRSLSYTHLPPSGRTTPAPKDTDELEDQEIRDKDKYENVFGYSSEFLASILCPSTSMCHQKFQLIVDDLAFIGHPVCADSDGVWRFEPERAETKSSSRGRNSSDRGGAESASPSPAGRTLSLDQENLGKEKSTSAAPSTTRCTWLHTFNFVLVIDLPDPSSSASGNVSKYFDILYDQVGFIVAAVLFQEQVLSNFVEQECDSLGSLKDECIRKDEPYSQFSEQALEVSSVASSMKSLYHAIKLSSVAYLSIHDLPLELQLPPFFDDLLHSEEDNELDLFNPDANVNSAGAEELWGPGMSMGWQLPALTPWKSLLLLDEIDSEEGVEAFANLRSPFIAPEDRPIVEGLLRFLDTVNITLSLADLASLLDWDLESQVFPTARWLVLHRKAKVVDIINLNLKTIFTLPTKFKSPLSELAAEFEKTFLHSLQSPSSPTLSPPTSSSYPSHPSPVSHANYPSHPLPLPEILSIISTSTAKQTGGNHFFGSVFDSRKDLIPLYHHVVSWMLKRDLIIVLHLRIRIVATPAVKALVKAQRDNANARRSKGKDKKMKEKEKREKKEMHMTATDDTKPELERGRERKRSTPALTSLTTVHSASPSNLNSNADSLASERGIALFSLPKQDQDHNRTNNGFHWLSMSPKSARKYSQDARVTPTTRSTLTRVPSSDSSHSAHSAQSKLSELILDEADDDDGLRLSGSLDMSDQDGDGVQDNKEKSGQVDDAVGDDEDEEEETEPDAETDTGSQNVDVPSMIKDPGRATPLQRRWLNVMSLGKDQILTRRFELINQYFDGKTTDDEILYRAEITRKQLREVLHHYEEFLQTFLGPS</sequence>
<dbReference type="InterPro" id="IPR056603">
    <property type="entry name" value="HTH_NPRL3"/>
</dbReference>
<dbReference type="GO" id="GO:0005774">
    <property type="term" value="C:vacuolar membrane"/>
    <property type="evidence" value="ECO:0007669"/>
    <property type="project" value="UniProtKB-SubCell"/>
</dbReference>
<comment type="function">
    <text evidence="2">Mediates inactivation of the TORC1 complex in response to amino acid starvation. Required for meiotic nuclear division.</text>
</comment>
<comment type="similarity">
    <text evidence="1 2">Belongs to the NPR3 family.</text>
</comment>
<keyword evidence="2 4" id="KW-0732">Signal</keyword>
<dbReference type="GO" id="GO:0051321">
    <property type="term" value="P:meiotic cell cycle"/>
    <property type="evidence" value="ECO:0007669"/>
    <property type="project" value="UniProtKB-UniRule"/>
</dbReference>
<reference evidence="6" key="1">
    <citation type="submission" date="2022-08" db="EMBL/GenBank/DDBJ databases">
        <title>A Global Phylogenomic Analysis of the Shiitake Genus Lentinula.</title>
        <authorList>
            <consortium name="DOE Joint Genome Institute"/>
            <person name="Sierra-Patev S."/>
            <person name="Min B."/>
            <person name="Naranjo-Ortiz M."/>
            <person name="Looney B."/>
            <person name="Konkel Z."/>
            <person name="Slot J.C."/>
            <person name="Sakamoto Y."/>
            <person name="Steenwyk J.L."/>
            <person name="Rokas A."/>
            <person name="Carro J."/>
            <person name="Camarero S."/>
            <person name="Ferreira P."/>
            <person name="Molpeceres G."/>
            <person name="Ruiz-Duenas F.J."/>
            <person name="Serrano A."/>
            <person name="Henrissat B."/>
            <person name="Drula E."/>
            <person name="Hughes K.W."/>
            <person name="Mata J.L."/>
            <person name="Ishikawa N.K."/>
            <person name="Vargas-Isla R."/>
            <person name="Ushijima S."/>
            <person name="Smith C.A."/>
            <person name="Ahrendt S."/>
            <person name="Andreopoulos W."/>
            <person name="He G."/>
            <person name="Labutti K."/>
            <person name="Lipzen A."/>
            <person name="Ng V."/>
            <person name="Riley R."/>
            <person name="Sandor L."/>
            <person name="Barry K."/>
            <person name="Martinez A.T."/>
            <person name="Xiao Y."/>
            <person name="Gibbons J.G."/>
            <person name="Terashima K."/>
            <person name="Grigoriev I.V."/>
            <person name="Hibbett D.S."/>
        </authorList>
    </citation>
    <scope>NUCLEOTIDE SEQUENCE</scope>
    <source>
        <strain evidence="6">JLM2183</strain>
    </source>
</reference>
<evidence type="ECO:0000313" key="6">
    <source>
        <dbReference type="EMBL" id="KAJ4475492.1"/>
    </source>
</evidence>
<feature type="compositionally biased region" description="Low complexity" evidence="3">
    <location>
        <begin position="735"/>
        <end position="747"/>
    </location>
</feature>
<evidence type="ECO:0000256" key="3">
    <source>
        <dbReference type="SAM" id="MobiDB-lite"/>
    </source>
</evidence>
<dbReference type="GO" id="GO:0038202">
    <property type="term" value="P:TORC1 signaling"/>
    <property type="evidence" value="ECO:0007669"/>
    <property type="project" value="TreeGrafter"/>
</dbReference>
<dbReference type="PANTHER" id="PTHR13153:SF5">
    <property type="entry name" value="GATOR COMPLEX PROTEIN NPRL3"/>
    <property type="match status" value="1"/>
</dbReference>
<evidence type="ECO:0000256" key="1">
    <source>
        <dbReference type="ARBA" id="ARBA00010546"/>
    </source>
</evidence>
<feature type="region of interest" description="Disordered" evidence="3">
    <location>
        <begin position="500"/>
        <end position="527"/>
    </location>
</feature>
<dbReference type="EMBL" id="JAOTPV010000014">
    <property type="protein sequence ID" value="KAJ4475492.1"/>
    <property type="molecule type" value="Genomic_DNA"/>
</dbReference>
<feature type="region of interest" description="Disordered" evidence="3">
    <location>
        <begin position="760"/>
        <end position="828"/>
    </location>
</feature>
<dbReference type="OrthoDB" id="18648at2759"/>
<feature type="compositionally biased region" description="Polar residues" evidence="3">
    <location>
        <begin position="723"/>
        <end position="734"/>
    </location>
</feature>
<comment type="subcellular location">
    <subcellularLocation>
        <location evidence="2">Vacuole membrane</location>
        <topology evidence="2">Peripheral membrane protein</topology>
    </subcellularLocation>
</comment>
<feature type="compositionally biased region" description="Polar residues" evidence="3">
    <location>
        <begin position="655"/>
        <end position="664"/>
    </location>
</feature>
<gene>
    <name evidence="6" type="ORF">J3R30DRAFT_3772279</name>
</gene>
<feature type="region of interest" description="Disordered" evidence="3">
    <location>
        <begin position="45"/>
        <end position="105"/>
    </location>
</feature>
<dbReference type="PANTHER" id="PTHR13153">
    <property type="entry name" value="CGTHBA PROTEIN -14 GENE PROTEIN"/>
    <property type="match status" value="1"/>
</dbReference>
<dbReference type="Pfam" id="PF03666">
    <property type="entry name" value="NPR3"/>
    <property type="match status" value="1"/>
</dbReference>
<comment type="caution">
    <text evidence="6">The sequence shown here is derived from an EMBL/GenBank/DDBJ whole genome shotgun (WGS) entry which is preliminary data.</text>
</comment>
<dbReference type="Pfam" id="PF24064">
    <property type="entry name" value="HTH_NPRL3"/>
    <property type="match status" value="1"/>
</dbReference>
<dbReference type="GO" id="GO:0034198">
    <property type="term" value="P:cellular response to amino acid starvation"/>
    <property type="evidence" value="ECO:0007669"/>
    <property type="project" value="TreeGrafter"/>
</dbReference>
<feature type="chain" id="PRO_5040779846" description="Nitrogen permease regulator 3" evidence="4">
    <location>
        <begin position="18"/>
        <end position="896"/>
    </location>
</feature>
<feature type="compositionally biased region" description="Acidic residues" evidence="3">
    <location>
        <begin position="792"/>
        <end position="809"/>
    </location>
</feature>
<dbReference type="GO" id="GO:1904262">
    <property type="term" value="P:negative regulation of TORC1 signaling"/>
    <property type="evidence" value="ECO:0007669"/>
    <property type="project" value="TreeGrafter"/>
</dbReference>
<evidence type="ECO:0000259" key="5">
    <source>
        <dbReference type="Pfam" id="PF24064"/>
    </source>
</evidence>
<feature type="compositionally biased region" description="Low complexity" evidence="3">
    <location>
        <begin position="665"/>
        <end position="675"/>
    </location>
</feature>
<organism evidence="6 7">
    <name type="scientific">Lentinula aciculospora</name>
    <dbReference type="NCBI Taxonomy" id="153920"/>
    <lineage>
        <taxon>Eukaryota</taxon>
        <taxon>Fungi</taxon>
        <taxon>Dikarya</taxon>
        <taxon>Basidiomycota</taxon>
        <taxon>Agaricomycotina</taxon>
        <taxon>Agaricomycetes</taxon>
        <taxon>Agaricomycetidae</taxon>
        <taxon>Agaricales</taxon>
        <taxon>Marasmiineae</taxon>
        <taxon>Omphalotaceae</taxon>
        <taxon>Lentinula</taxon>
    </lineage>
</organism>
<feature type="region of interest" description="Disordered" evidence="3">
    <location>
        <begin position="162"/>
        <end position="208"/>
    </location>
</feature>
<evidence type="ECO:0000256" key="2">
    <source>
        <dbReference type="RuleBase" id="RU368069"/>
    </source>
</evidence>
<dbReference type="InterPro" id="IPR005365">
    <property type="entry name" value="Npr3"/>
</dbReference>
<dbReference type="GO" id="GO:0010508">
    <property type="term" value="P:positive regulation of autophagy"/>
    <property type="evidence" value="ECO:0007669"/>
    <property type="project" value="TreeGrafter"/>
</dbReference>
<feature type="region of interest" description="Disordered" evidence="3">
    <location>
        <begin position="690"/>
        <end position="747"/>
    </location>
</feature>